<protein>
    <recommendedName>
        <fullName evidence="3">Small ribosomal subunit protein bS16</fullName>
    </recommendedName>
</protein>
<evidence type="ECO:0000313" key="7">
    <source>
        <dbReference type="Proteomes" id="UP000031937"/>
    </source>
</evidence>
<dbReference type="NCBIfam" id="TIGR00002">
    <property type="entry name" value="S16"/>
    <property type="match status" value="1"/>
</dbReference>
<dbReference type="PANTHER" id="PTHR12919:SF20">
    <property type="entry name" value="SMALL RIBOSOMAL SUBUNIT PROTEIN BS16M"/>
    <property type="match status" value="1"/>
</dbReference>
<evidence type="ECO:0000313" key="6">
    <source>
        <dbReference type="EMBL" id="KIO45397.1"/>
    </source>
</evidence>
<dbReference type="GO" id="GO:0015935">
    <property type="term" value="C:small ribosomal subunit"/>
    <property type="evidence" value="ECO:0007669"/>
    <property type="project" value="TreeGrafter"/>
</dbReference>
<comment type="similarity">
    <text evidence="3">Belongs to the bacterial ribosomal protein bS16 family.</text>
</comment>
<dbReference type="OrthoDB" id="9807878at2"/>
<keyword evidence="2 3" id="KW-0687">Ribonucleoprotein</keyword>
<dbReference type="InterPro" id="IPR000307">
    <property type="entry name" value="Ribosomal_bS16"/>
</dbReference>
<sequence length="192" mass="21115">MATKIRLARHGRKGRPFYHVVIADSRAPRDGKYIERIGSYNPMTNPATIDLNFERALYWMNVGAQPTDTVRSILSYEGVLLKKHLLEGVKKGAFDEAVAEAKFEAWKKEKVAKIQSKINRLADESESAYKARVEAEAKVKEARAELIAKKQAEIAAAKAEAEAAARAEVETAATEAAEAAETQAETETPVAE</sequence>
<comment type="caution">
    <text evidence="5">The sequence shown here is derived from an EMBL/GenBank/DDBJ whole genome shotgun (WGS) entry which is preliminary data.</text>
</comment>
<feature type="compositionally biased region" description="Low complexity" evidence="4">
    <location>
        <begin position="170"/>
        <end position="192"/>
    </location>
</feature>
<evidence type="ECO:0000256" key="3">
    <source>
        <dbReference type="HAMAP-Rule" id="MF_00385"/>
    </source>
</evidence>
<dbReference type="Gene3D" id="3.30.1320.10">
    <property type="match status" value="1"/>
</dbReference>
<name>A0A0C3RDL0_9PORP</name>
<dbReference type="GO" id="GO:0005737">
    <property type="term" value="C:cytoplasm"/>
    <property type="evidence" value="ECO:0007669"/>
    <property type="project" value="UniProtKB-ARBA"/>
</dbReference>
<evidence type="ECO:0000313" key="5">
    <source>
        <dbReference type="EMBL" id="KIO44346.1"/>
    </source>
</evidence>
<dbReference type="HAMAP" id="MF_00385">
    <property type="entry name" value="Ribosomal_bS16"/>
    <property type="match status" value="1"/>
</dbReference>
<dbReference type="Proteomes" id="UP000031980">
    <property type="component" value="Unassembled WGS sequence"/>
</dbReference>
<accession>A0A0C3RDL0</accession>
<dbReference type="EMBL" id="JPIU01000039">
    <property type="protein sequence ID" value="KIO44346.1"/>
    <property type="molecule type" value="Genomic_DNA"/>
</dbReference>
<dbReference type="InterPro" id="IPR023803">
    <property type="entry name" value="Ribosomal_bS16_dom_sf"/>
</dbReference>
<keyword evidence="8" id="KW-1185">Reference proteome</keyword>
<proteinExistence type="inferred from homology"/>
<dbReference type="AlphaFoldDB" id="A0A0C3RDL0"/>
<evidence type="ECO:0000256" key="4">
    <source>
        <dbReference type="SAM" id="MobiDB-lite"/>
    </source>
</evidence>
<reference evidence="5 8" key="1">
    <citation type="submission" date="2014-07" db="EMBL/GenBank/DDBJ databases">
        <title>Porphyromonadaceae bacterium OUH 308042 = ATCC BAA-2681 = DSM 28342 draft genome.</title>
        <authorList>
            <person name="Sydenham T.V."/>
            <person name="Hasman H."/>
            <person name="Justensen U.S."/>
        </authorList>
    </citation>
    <scope>NUCLEOTIDE SEQUENCE [LARGE SCALE GENOMIC DNA]</scope>
    <source>
        <strain evidence="5 8">OUH 308042</strain>
    </source>
</reference>
<dbReference type="EMBL" id="JPIT01000018">
    <property type="protein sequence ID" value="KIO45397.1"/>
    <property type="molecule type" value="Genomic_DNA"/>
</dbReference>
<dbReference type="NCBIfam" id="NF011094">
    <property type="entry name" value="PRK14521.1"/>
    <property type="match status" value="1"/>
</dbReference>
<dbReference type="SUPFAM" id="SSF54565">
    <property type="entry name" value="Ribosomal protein S16"/>
    <property type="match status" value="1"/>
</dbReference>
<dbReference type="PANTHER" id="PTHR12919">
    <property type="entry name" value="30S RIBOSOMAL PROTEIN S16"/>
    <property type="match status" value="1"/>
</dbReference>
<dbReference type="PROSITE" id="PS00732">
    <property type="entry name" value="RIBOSOMAL_S16"/>
    <property type="match status" value="1"/>
</dbReference>
<gene>
    <name evidence="3" type="primary">rpsP</name>
    <name evidence="5" type="ORF">BA92_09070</name>
    <name evidence="6" type="ORF">IE90_08250</name>
</gene>
<keyword evidence="1 3" id="KW-0689">Ribosomal protein</keyword>
<dbReference type="GO" id="GO:0006412">
    <property type="term" value="P:translation"/>
    <property type="evidence" value="ECO:0007669"/>
    <property type="project" value="UniProtKB-UniRule"/>
</dbReference>
<dbReference type="Pfam" id="PF00886">
    <property type="entry name" value="Ribosomal_S16"/>
    <property type="match status" value="1"/>
</dbReference>
<dbReference type="InterPro" id="IPR020592">
    <property type="entry name" value="Ribosomal_bS16_CS"/>
</dbReference>
<feature type="region of interest" description="Disordered" evidence="4">
    <location>
        <begin position="165"/>
        <end position="192"/>
    </location>
</feature>
<dbReference type="RefSeq" id="WP_041503337.1">
    <property type="nucleotide sequence ID" value="NZ_JPIT01000018.1"/>
</dbReference>
<evidence type="ECO:0000256" key="1">
    <source>
        <dbReference type="ARBA" id="ARBA00022980"/>
    </source>
</evidence>
<dbReference type="GO" id="GO:0003735">
    <property type="term" value="F:structural constituent of ribosome"/>
    <property type="evidence" value="ECO:0007669"/>
    <property type="project" value="InterPro"/>
</dbReference>
<dbReference type="Proteomes" id="UP000031937">
    <property type="component" value="Unassembled WGS sequence"/>
</dbReference>
<evidence type="ECO:0000313" key="8">
    <source>
        <dbReference type="Proteomes" id="UP000031980"/>
    </source>
</evidence>
<reference evidence="6 7" key="2">
    <citation type="submission" date="2014-07" db="EMBL/GenBank/DDBJ databases">
        <title>Porphyromonadaceae bacterium OUH 334697 = ATCC BAA-2682 = DSM 28341 draft genome.</title>
        <authorList>
            <person name="Sydenham T.V."/>
            <person name="Hasman H."/>
            <person name="Justesen U.S."/>
        </authorList>
    </citation>
    <scope>NUCLEOTIDE SEQUENCE [LARGE SCALE GENOMIC DNA]</scope>
    <source>
        <strain evidence="6 7">OUH 334697</strain>
    </source>
</reference>
<organism evidence="5 8">
    <name type="scientific">Sanguibacteroides justesenii</name>
    <dbReference type="NCBI Taxonomy" id="1547597"/>
    <lineage>
        <taxon>Bacteria</taxon>
        <taxon>Pseudomonadati</taxon>
        <taxon>Bacteroidota</taxon>
        <taxon>Bacteroidia</taxon>
        <taxon>Bacteroidales</taxon>
        <taxon>Porphyromonadaceae</taxon>
        <taxon>Sanguibacteroides</taxon>
    </lineage>
</organism>
<evidence type="ECO:0000256" key="2">
    <source>
        <dbReference type="ARBA" id="ARBA00023274"/>
    </source>
</evidence>